<dbReference type="SUPFAM" id="SSF53807">
    <property type="entry name" value="Helical backbone' metal receptor"/>
    <property type="match status" value="1"/>
</dbReference>
<evidence type="ECO:0000256" key="1">
    <source>
        <dbReference type="ARBA" id="ARBA00011028"/>
    </source>
</evidence>
<feature type="signal peptide" evidence="7">
    <location>
        <begin position="1"/>
        <end position="19"/>
    </location>
</feature>
<dbReference type="RefSeq" id="WP_108828999.1">
    <property type="nucleotide sequence ID" value="NZ_OMOR01000001.1"/>
</dbReference>
<dbReference type="PANTHER" id="PTHR42953">
    <property type="entry name" value="HIGH-AFFINITY ZINC UPTAKE SYSTEM PROTEIN ZNUA-RELATED"/>
    <property type="match status" value="1"/>
</dbReference>
<evidence type="ECO:0000313" key="8">
    <source>
        <dbReference type="EMBL" id="SPH21990.1"/>
    </source>
</evidence>
<evidence type="ECO:0000256" key="5">
    <source>
        <dbReference type="ARBA" id="ARBA00022906"/>
    </source>
</evidence>
<keyword evidence="9" id="KW-1185">Reference proteome</keyword>
<evidence type="ECO:0000256" key="2">
    <source>
        <dbReference type="ARBA" id="ARBA00015915"/>
    </source>
</evidence>
<sequence length="352" mass="38249">MRLKTLSFIAAALPLSAHAQDVRVAVDIAPVHSLVSLVMEGVGAPDLIVPQTASPHDHSMRPSEARALDQADVVFWIGPNLTPWLEKSVDTLAADALVVNVMTDPSTNTMPFRGGATFEAHDHHDHGAGHEDDHKDEHADGHDEDGHEDHADTHDESHDEAHSDETHNDEAHHDEDHHDTHGEGQDPHVWMDPDNAQNWVAVIAATLAEVDPANKAVYLQNASNAASRFAQLDADVRARLAPIKGIPFVVSHDAYHYFEAHFDIEAVGAIAASDAQSPSPKRLVEIRNTIEQTQAKCVFTEPAENRDWISAVAPDVGVGELDPIGFDVPLGPDHYFETIRALSVSLADCLSD</sequence>
<evidence type="ECO:0000256" key="3">
    <source>
        <dbReference type="ARBA" id="ARBA00022448"/>
    </source>
</evidence>
<dbReference type="GO" id="GO:0046872">
    <property type="term" value="F:metal ion binding"/>
    <property type="evidence" value="ECO:0007669"/>
    <property type="project" value="InterPro"/>
</dbReference>
<gene>
    <name evidence="8" type="primary">znuA</name>
    <name evidence="8" type="ORF">ASD8599_02737</name>
</gene>
<keyword evidence="5" id="KW-0406">Ion transport</keyword>
<keyword evidence="4 7" id="KW-0732">Signal</keyword>
<evidence type="ECO:0000313" key="9">
    <source>
        <dbReference type="Proteomes" id="UP000244880"/>
    </source>
</evidence>
<name>A0A2R8BG01_9RHOB</name>
<accession>A0A2R8BG01</accession>
<keyword evidence="3" id="KW-0813">Transport</keyword>
<evidence type="ECO:0000256" key="4">
    <source>
        <dbReference type="ARBA" id="ARBA00022729"/>
    </source>
</evidence>
<dbReference type="GO" id="GO:0006829">
    <property type="term" value="P:zinc ion transport"/>
    <property type="evidence" value="ECO:0007669"/>
    <property type="project" value="UniProtKB-KW"/>
</dbReference>
<feature type="compositionally biased region" description="Basic and acidic residues" evidence="6">
    <location>
        <begin position="119"/>
        <end position="191"/>
    </location>
</feature>
<dbReference type="OrthoDB" id="7346865at2"/>
<organism evidence="8 9">
    <name type="scientific">Ascidiaceihabitans donghaensis</name>
    <dbReference type="NCBI Taxonomy" id="1510460"/>
    <lineage>
        <taxon>Bacteria</taxon>
        <taxon>Pseudomonadati</taxon>
        <taxon>Pseudomonadota</taxon>
        <taxon>Alphaproteobacteria</taxon>
        <taxon>Rhodobacterales</taxon>
        <taxon>Paracoccaceae</taxon>
        <taxon>Ascidiaceihabitans</taxon>
    </lineage>
</organism>
<feature type="region of interest" description="Disordered" evidence="6">
    <location>
        <begin position="104"/>
        <end position="192"/>
    </location>
</feature>
<feature type="chain" id="PRO_5015313165" description="High-affinity zinc uptake system protein ZnuA" evidence="7">
    <location>
        <begin position="20"/>
        <end position="352"/>
    </location>
</feature>
<dbReference type="Pfam" id="PF01297">
    <property type="entry name" value="ZnuA"/>
    <property type="match status" value="1"/>
</dbReference>
<keyword evidence="5" id="KW-0862">Zinc</keyword>
<dbReference type="PANTHER" id="PTHR42953:SF3">
    <property type="entry name" value="HIGH-AFFINITY ZINC UPTAKE SYSTEM PROTEIN ZNUA"/>
    <property type="match status" value="1"/>
</dbReference>
<evidence type="ECO:0000256" key="7">
    <source>
        <dbReference type="SAM" id="SignalP"/>
    </source>
</evidence>
<comment type="similarity">
    <text evidence="1">Belongs to the bacterial solute-binding protein 9 family.</text>
</comment>
<dbReference type="Gene3D" id="3.40.50.1980">
    <property type="entry name" value="Nitrogenase molybdenum iron protein domain"/>
    <property type="match status" value="3"/>
</dbReference>
<proteinExistence type="inferred from homology"/>
<dbReference type="InterPro" id="IPR006127">
    <property type="entry name" value="ZnuA-like"/>
</dbReference>
<protein>
    <recommendedName>
        <fullName evidence="2">High-affinity zinc uptake system protein ZnuA</fullName>
    </recommendedName>
</protein>
<dbReference type="Proteomes" id="UP000244880">
    <property type="component" value="Unassembled WGS sequence"/>
</dbReference>
<evidence type="ECO:0000256" key="6">
    <source>
        <dbReference type="SAM" id="MobiDB-lite"/>
    </source>
</evidence>
<keyword evidence="5" id="KW-0864">Zinc transport</keyword>
<dbReference type="InterPro" id="IPR050492">
    <property type="entry name" value="Bact_metal-bind_prot9"/>
</dbReference>
<reference evidence="8 9" key="1">
    <citation type="submission" date="2018-03" db="EMBL/GenBank/DDBJ databases">
        <authorList>
            <person name="Keele B.F."/>
        </authorList>
    </citation>
    <scope>NUCLEOTIDE SEQUENCE [LARGE SCALE GENOMIC DNA]</scope>
    <source>
        <strain evidence="8 9">CECT 8599</strain>
    </source>
</reference>
<dbReference type="EMBL" id="OMOR01000001">
    <property type="protein sequence ID" value="SPH21990.1"/>
    <property type="molecule type" value="Genomic_DNA"/>
</dbReference>
<dbReference type="AlphaFoldDB" id="A0A2R8BG01"/>